<dbReference type="Pfam" id="PF06974">
    <property type="entry name" value="WS_DGAT_C"/>
    <property type="match status" value="1"/>
</dbReference>
<comment type="caution">
    <text evidence="2">The sequence shown here is derived from an EMBL/GenBank/DDBJ whole genome shotgun (WGS) entry which is preliminary data.</text>
</comment>
<dbReference type="GO" id="GO:0045017">
    <property type="term" value="P:glycerolipid biosynthetic process"/>
    <property type="evidence" value="ECO:0007669"/>
    <property type="project" value="InterPro"/>
</dbReference>
<dbReference type="InterPro" id="IPR009721">
    <property type="entry name" value="O-acyltransferase_WSD1_C"/>
</dbReference>
<dbReference type="AlphaFoldDB" id="A0A178WB54"/>
<proteinExistence type="predicted"/>
<dbReference type="InterPro" id="IPR045034">
    <property type="entry name" value="O-acyltransferase_WSD1-like"/>
</dbReference>
<organism evidence="2 3">
    <name type="scientific">Arabidopsis thaliana</name>
    <name type="common">Mouse-ear cress</name>
    <dbReference type="NCBI Taxonomy" id="3702"/>
    <lineage>
        <taxon>Eukaryota</taxon>
        <taxon>Viridiplantae</taxon>
        <taxon>Streptophyta</taxon>
        <taxon>Embryophyta</taxon>
        <taxon>Tracheophyta</taxon>
        <taxon>Spermatophyta</taxon>
        <taxon>Magnoliopsida</taxon>
        <taxon>eudicotyledons</taxon>
        <taxon>Gunneridae</taxon>
        <taxon>Pentapetalae</taxon>
        <taxon>rosids</taxon>
        <taxon>malvids</taxon>
        <taxon>Brassicales</taxon>
        <taxon>Brassicaceae</taxon>
        <taxon>Camelineae</taxon>
        <taxon>Arabidopsis</taxon>
    </lineage>
</organism>
<dbReference type="ExpressionAtlas" id="A0A178WB54">
    <property type="expression patterns" value="baseline and differential"/>
</dbReference>
<evidence type="ECO:0000313" key="3">
    <source>
        <dbReference type="Proteomes" id="UP000078284"/>
    </source>
</evidence>
<accession>A0A178WB54</accession>
<feature type="domain" description="O-acyltransferase WSD1 C-terminal" evidence="1">
    <location>
        <begin position="247"/>
        <end position="390"/>
    </location>
</feature>
<evidence type="ECO:0000313" key="2">
    <source>
        <dbReference type="EMBL" id="OAP15657.1"/>
    </source>
</evidence>
<evidence type="ECO:0000259" key="1">
    <source>
        <dbReference type="Pfam" id="PF06974"/>
    </source>
</evidence>
<dbReference type="PANTHER" id="PTHR31650">
    <property type="entry name" value="O-ACYLTRANSFERASE (WSD1-LIKE) FAMILY PROTEIN"/>
    <property type="match status" value="1"/>
</dbReference>
<dbReference type="GO" id="GO:0008374">
    <property type="term" value="F:O-acyltransferase activity"/>
    <property type="evidence" value="ECO:0007669"/>
    <property type="project" value="InterPro"/>
</dbReference>
<reference evidence="3" key="1">
    <citation type="journal article" date="2016" name="Proc. Natl. Acad. Sci. U.S.A.">
        <title>Chromosome-level assembly of Arabidopsis thaliana Ler reveals the extent of translocation and inversion polymorphisms.</title>
        <authorList>
            <person name="Zapata L."/>
            <person name="Ding J."/>
            <person name="Willing E.M."/>
            <person name="Hartwig B."/>
            <person name="Bezdan D."/>
            <person name="Jiao W.B."/>
            <person name="Patel V."/>
            <person name="Velikkakam James G."/>
            <person name="Koornneef M."/>
            <person name="Ossowski S."/>
            <person name="Schneeberger K."/>
        </authorList>
    </citation>
    <scope>NUCLEOTIDE SEQUENCE [LARGE SCALE GENOMIC DNA]</scope>
    <source>
        <strain evidence="3">cv. Landsberg erecta</strain>
    </source>
</reference>
<protein>
    <recommendedName>
        <fullName evidence="1">O-acyltransferase WSD1 C-terminal domain-containing protein</fullName>
    </recommendedName>
</protein>
<name>A0A178WB54_ARATH</name>
<dbReference type="PANTHER" id="PTHR31650:SF25">
    <property type="entry name" value="WAX ESTER SYNTHASE_DIACYLGLYCEROL ACYLTRANSFERASE 2"/>
    <property type="match status" value="1"/>
</dbReference>
<dbReference type="Proteomes" id="UP000078284">
    <property type="component" value="Chromosome 1"/>
</dbReference>
<gene>
    <name evidence="2" type="ordered locus">AXX17_At1g66230</name>
</gene>
<sequence length="404" mass="45033">MAIERQVTEAEEPVSPFARLFSLPGLDVFNIVTIGCKTEGNASTIVEGIKNTLINHPRFSSILVTGHGEHKGKARWIPTKVNVEEHVIVPDIDPNIENPDEFLEDYTSNMALSPMDMSKPLWEFHLLKLKTSHAEAVTVASDTSAHIMGKPGATLSANKFIHRIISLDDVKMVKNAMNMTVNDVLFGMVQAGLSRYLNQRYVLETSSKSRKNLNNIGLHGVVFFNLRPNRNIEDLAKMMAKGSKCRWGNSIGYVLIPLGMKPQDDVFEYVRQAKTIMDRKKHSLEPLFSYGLLKVTMEVFGLRGLKTLVKRIFGSTTMIFSNVVGPDEEISFFGHRIAYIAASTFGVPQALNICIQSYVDKLIINIGVDVDVIPDPHHLCDLIIEALRMMNSAAPKKVFHASKV</sequence>
<dbReference type="EMBL" id="LUHQ01000001">
    <property type="protein sequence ID" value="OAP15657.1"/>
    <property type="molecule type" value="Genomic_DNA"/>
</dbReference>